<evidence type="ECO:0008006" key="3">
    <source>
        <dbReference type="Google" id="ProtNLM"/>
    </source>
</evidence>
<dbReference type="Proteomes" id="UP000331127">
    <property type="component" value="Unassembled WGS sequence"/>
</dbReference>
<proteinExistence type="predicted"/>
<gene>
    <name evidence="1" type="ORF">Amac_070230</name>
</gene>
<dbReference type="EMBL" id="BLAE01000046">
    <property type="protein sequence ID" value="GES13426.1"/>
    <property type="molecule type" value="Genomic_DNA"/>
</dbReference>
<reference evidence="1 2" key="1">
    <citation type="submission" date="2019-10" db="EMBL/GenBank/DDBJ databases">
        <title>Whole genome shotgun sequence of Acrocarpospora macrocephala NBRC 16266.</title>
        <authorList>
            <person name="Ichikawa N."/>
            <person name="Kimura A."/>
            <person name="Kitahashi Y."/>
            <person name="Komaki H."/>
            <person name="Oguchi A."/>
        </authorList>
    </citation>
    <scope>NUCLEOTIDE SEQUENCE [LARGE SCALE GENOMIC DNA]</scope>
    <source>
        <strain evidence="1 2">NBRC 16266</strain>
    </source>
</reference>
<name>A0A5M3WYE4_9ACTN</name>
<accession>A0A5M3WYE4</accession>
<keyword evidence="2" id="KW-1185">Reference proteome</keyword>
<protein>
    <recommendedName>
        <fullName evidence="3">DivIVA domain-containing protein</fullName>
    </recommendedName>
</protein>
<comment type="caution">
    <text evidence="1">The sequence shown here is derived from an EMBL/GenBank/DDBJ whole genome shotgun (WGS) entry which is preliminary data.</text>
</comment>
<evidence type="ECO:0000313" key="2">
    <source>
        <dbReference type="Proteomes" id="UP000331127"/>
    </source>
</evidence>
<organism evidence="1 2">
    <name type="scientific">Acrocarpospora macrocephala</name>
    <dbReference type="NCBI Taxonomy" id="150177"/>
    <lineage>
        <taxon>Bacteria</taxon>
        <taxon>Bacillati</taxon>
        <taxon>Actinomycetota</taxon>
        <taxon>Actinomycetes</taxon>
        <taxon>Streptosporangiales</taxon>
        <taxon>Streptosporangiaceae</taxon>
        <taxon>Acrocarpospora</taxon>
    </lineage>
</organism>
<dbReference type="AlphaFoldDB" id="A0A5M3WYE4"/>
<evidence type="ECO:0000313" key="1">
    <source>
        <dbReference type="EMBL" id="GES13426.1"/>
    </source>
</evidence>
<sequence length="69" mass="7963">MGAKLFDVVLRGYSRHQVDALWARLEANEITSDELQEVALEVVMRGYDRHQVHAALLDEIKRLKERSEG</sequence>
<dbReference type="RefSeq" id="WP_218041469.1">
    <property type="nucleotide sequence ID" value="NZ_BLAE01000046.1"/>
</dbReference>